<name>A0AA39CK99_9EURO</name>
<dbReference type="GO" id="GO:0005739">
    <property type="term" value="C:mitochondrion"/>
    <property type="evidence" value="ECO:0007669"/>
    <property type="project" value="TreeGrafter"/>
</dbReference>
<dbReference type="Pfam" id="PF01042">
    <property type="entry name" value="Ribonuc_L-PSP"/>
    <property type="match status" value="1"/>
</dbReference>
<dbReference type="GO" id="GO:0019239">
    <property type="term" value="F:deaminase activity"/>
    <property type="evidence" value="ECO:0007669"/>
    <property type="project" value="TreeGrafter"/>
</dbReference>
<protein>
    <recommendedName>
        <fullName evidence="4">Protein mmf1, mitochondrial</fullName>
    </recommendedName>
</protein>
<reference evidence="2" key="1">
    <citation type="submission" date="2022-10" db="EMBL/GenBank/DDBJ databases">
        <title>Culturing micro-colonial fungi from biological soil crusts in the Mojave desert and describing Neophaeococcomyces mojavensis, and introducing the new genera and species Taxawa tesnikishii.</title>
        <authorList>
            <person name="Kurbessoian T."/>
            <person name="Stajich J.E."/>
        </authorList>
    </citation>
    <scope>NUCLEOTIDE SEQUENCE</scope>
    <source>
        <strain evidence="2">TK_41</strain>
    </source>
</reference>
<proteinExistence type="inferred from homology"/>
<evidence type="ECO:0000313" key="2">
    <source>
        <dbReference type="EMBL" id="KAJ9611358.1"/>
    </source>
</evidence>
<dbReference type="GO" id="GO:0005829">
    <property type="term" value="C:cytosol"/>
    <property type="evidence" value="ECO:0007669"/>
    <property type="project" value="TreeGrafter"/>
</dbReference>
<keyword evidence="3" id="KW-1185">Reference proteome</keyword>
<dbReference type="AlphaFoldDB" id="A0AA39CK99"/>
<sequence>MAPKQIVSTEKGLKSNLLSQATIHNGTVFVSGNIGLDMSTMKVVEGSVADRTKQALENIRVVLEAAGSSFEQLLKVNIYLTSMDDYSAMNATYVKIIPDPKPARTCVCVKELPFKTDVEIEAIAALSESTGSNL</sequence>
<accession>A0AA39CK99</accession>
<dbReference type="FunFam" id="3.30.1330.40:FF:000001">
    <property type="entry name" value="L-PSP family endoribonuclease"/>
    <property type="match status" value="1"/>
</dbReference>
<dbReference type="PANTHER" id="PTHR11803:SF42">
    <property type="entry name" value="MMF1"/>
    <property type="match status" value="1"/>
</dbReference>
<dbReference type="InterPro" id="IPR035959">
    <property type="entry name" value="RutC-like_sf"/>
</dbReference>
<dbReference type="PANTHER" id="PTHR11803">
    <property type="entry name" value="2-IMINOBUTANOATE/2-IMINOPROPANOATE DEAMINASE RIDA"/>
    <property type="match status" value="1"/>
</dbReference>
<evidence type="ECO:0008006" key="4">
    <source>
        <dbReference type="Google" id="ProtNLM"/>
    </source>
</evidence>
<dbReference type="InterPro" id="IPR006056">
    <property type="entry name" value="RidA"/>
</dbReference>
<dbReference type="CDD" id="cd00448">
    <property type="entry name" value="YjgF_YER057c_UK114_family"/>
    <property type="match status" value="1"/>
</dbReference>
<evidence type="ECO:0000313" key="3">
    <source>
        <dbReference type="Proteomes" id="UP001172673"/>
    </source>
</evidence>
<dbReference type="Proteomes" id="UP001172673">
    <property type="component" value="Unassembled WGS sequence"/>
</dbReference>
<dbReference type="Gene3D" id="3.30.1330.40">
    <property type="entry name" value="RutC-like"/>
    <property type="match status" value="1"/>
</dbReference>
<dbReference type="SUPFAM" id="SSF55298">
    <property type="entry name" value="YjgF-like"/>
    <property type="match status" value="1"/>
</dbReference>
<gene>
    <name evidence="2" type="ORF">H2200_004542</name>
</gene>
<comment type="caution">
    <text evidence="2">The sequence shown here is derived from an EMBL/GenBank/DDBJ whole genome shotgun (WGS) entry which is preliminary data.</text>
</comment>
<dbReference type="EMBL" id="JAPDRK010000006">
    <property type="protein sequence ID" value="KAJ9611358.1"/>
    <property type="molecule type" value="Genomic_DNA"/>
</dbReference>
<comment type="similarity">
    <text evidence="1">Belongs to the RutC family.</text>
</comment>
<evidence type="ECO:0000256" key="1">
    <source>
        <dbReference type="ARBA" id="ARBA00010552"/>
    </source>
</evidence>
<dbReference type="NCBIfam" id="TIGR00004">
    <property type="entry name" value="Rid family detoxifying hydrolase"/>
    <property type="match status" value="1"/>
</dbReference>
<dbReference type="InterPro" id="IPR006175">
    <property type="entry name" value="YjgF/YER057c/UK114"/>
</dbReference>
<organism evidence="2 3">
    <name type="scientific">Cladophialophora chaetospira</name>
    <dbReference type="NCBI Taxonomy" id="386627"/>
    <lineage>
        <taxon>Eukaryota</taxon>
        <taxon>Fungi</taxon>
        <taxon>Dikarya</taxon>
        <taxon>Ascomycota</taxon>
        <taxon>Pezizomycotina</taxon>
        <taxon>Eurotiomycetes</taxon>
        <taxon>Chaetothyriomycetidae</taxon>
        <taxon>Chaetothyriales</taxon>
        <taxon>Herpotrichiellaceae</taxon>
        <taxon>Cladophialophora</taxon>
    </lineage>
</organism>